<dbReference type="EMBL" id="CAWUPB010000913">
    <property type="protein sequence ID" value="CAK7329231.1"/>
    <property type="molecule type" value="Genomic_DNA"/>
</dbReference>
<accession>A0AAV1R5E8</accession>
<keyword evidence="2" id="KW-1185">Reference proteome</keyword>
<proteinExistence type="predicted"/>
<dbReference type="Proteomes" id="UP001314170">
    <property type="component" value="Unassembled WGS sequence"/>
</dbReference>
<sequence length="121" mass="14374">MARGSIKGLLKTLNSHKWQKLILCRSTWSSQSSSKTTTNEDRRWDIILLIRSFDDMHQNMISAKWRRLLKTVRCRKGFHVSSKTCSAMFFKLLLHQEHKLDKFLRRGKRQREKVDRGILTS</sequence>
<evidence type="ECO:0000313" key="1">
    <source>
        <dbReference type="EMBL" id="CAK7329231.1"/>
    </source>
</evidence>
<comment type="caution">
    <text evidence="1">The sequence shown here is derived from an EMBL/GenBank/DDBJ whole genome shotgun (WGS) entry which is preliminary data.</text>
</comment>
<reference evidence="1 2" key="1">
    <citation type="submission" date="2024-01" db="EMBL/GenBank/DDBJ databases">
        <authorList>
            <person name="Waweru B."/>
        </authorList>
    </citation>
    <scope>NUCLEOTIDE SEQUENCE [LARGE SCALE GENOMIC DNA]</scope>
</reference>
<evidence type="ECO:0000313" key="2">
    <source>
        <dbReference type="Proteomes" id="UP001314170"/>
    </source>
</evidence>
<name>A0AAV1R5E8_9ROSI</name>
<organism evidence="1 2">
    <name type="scientific">Dovyalis caffra</name>
    <dbReference type="NCBI Taxonomy" id="77055"/>
    <lineage>
        <taxon>Eukaryota</taxon>
        <taxon>Viridiplantae</taxon>
        <taxon>Streptophyta</taxon>
        <taxon>Embryophyta</taxon>
        <taxon>Tracheophyta</taxon>
        <taxon>Spermatophyta</taxon>
        <taxon>Magnoliopsida</taxon>
        <taxon>eudicotyledons</taxon>
        <taxon>Gunneridae</taxon>
        <taxon>Pentapetalae</taxon>
        <taxon>rosids</taxon>
        <taxon>fabids</taxon>
        <taxon>Malpighiales</taxon>
        <taxon>Salicaceae</taxon>
        <taxon>Flacourtieae</taxon>
        <taxon>Dovyalis</taxon>
    </lineage>
</organism>
<protein>
    <submittedName>
        <fullName evidence="1">Uncharacterized protein</fullName>
    </submittedName>
</protein>
<gene>
    <name evidence="1" type="ORF">DCAF_LOCUS6980</name>
</gene>
<dbReference type="AlphaFoldDB" id="A0AAV1R5E8"/>